<sequence length="147" mass="16971">MAIRQASVSDLRKGNITRENAYVVVAMCFHPRGLSADLRDEYRADLAPDRELFKDFKAFEKTLGHAAAFRQCGYERRFTLGAAARVRLGELAVMSRQRDVYLVCQCELGERCHREMLMLTARILFGAETDDLFHEYPFYDQRLKGVQ</sequence>
<gene>
    <name evidence="2" type="ordered locus">Turpa_1662</name>
</gene>
<feature type="domain" description="DUF488" evidence="1">
    <location>
        <begin position="25"/>
        <end position="117"/>
    </location>
</feature>
<dbReference type="Pfam" id="PF22751">
    <property type="entry name" value="DUF488-N3a"/>
    <property type="match status" value="1"/>
</dbReference>
<name>I4B4V3_TURPD</name>
<dbReference type="KEGG" id="tpx:Turpa_1662"/>
<evidence type="ECO:0000313" key="3">
    <source>
        <dbReference type="Proteomes" id="UP000006048"/>
    </source>
</evidence>
<accession>I4B4V3</accession>
<dbReference type="AlphaFoldDB" id="I4B4V3"/>
<dbReference type="STRING" id="869212.Turpa_1662"/>
<dbReference type="EMBL" id="CP002959">
    <property type="protein sequence ID" value="AFM12310.1"/>
    <property type="molecule type" value="Genomic_DNA"/>
</dbReference>
<reference evidence="2 3" key="1">
    <citation type="submission" date="2012-06" db="EMBL/GenBank/DDBJ databases">
        <title>The complete chromosome of genome of Turneriella parva DSM 21527.</title>
        <authorList>
            <consortium name="US DOE Joint Genome Institute (JGI-PGF)"/>
            <person name="Lucas S."/>
            <person name="Han J."/>
            <person name="Lapidus A."/>
            <person name="Bruce D."/>
            <person name="Goodwin L."/>
            <person name="Pitluck S."/>
            <person name="Peters L."/>
            <person name="Kyrpides N."/>
            <person name="Mavromatis K."/>
            <person name="Ivanova N."/>
            <person name="Mikhailova N."/>
            <person name="Chertkov O."/>
            <person name="Detter J.C."/>
            <person name="Tapia R."/>
            <person name="Han C."/>
            <person name="Land M."/>
            <person name="Hauser L."/>
            <person name="Markowitz V."/>
            <person name="Cheng J.-F."/>
            <person name="Hugenholtz P."/>
            <person name="Woyke T."/>
            <person name="Wu D."/>
            <person name="Gronow S."/>
            <person name="Wellnitz S."/>
            <person name="Brambilla E."/>
            <person name="Klenk H.-P."/>
            <person name="Eisen J.A."/>
        </authorList>
    </citation>
    <scope>NUCLEOTIDE SEQUENCE [LARGE SCALE GENOMIC DNA]</scope>
    <source>
        <strain evidence="3">ATCC BAA-1111 / DSM 21527 / NCTC 11395 / H</strain>
    </source>
</reference>
<evidence type="ECO:0000259" key="1">
    <source>
        <dbReference type="Pfam" id="PF22751"/>
    </source>
</evidence>
<dbReference type="RefSeq" id="WP_014802821.1">
    <property type="nucleotide sequence ID" value="NC_018020.1"/>
</dbReference>
<dbReference type="Proteomes" id="UP000006048">
    <property type="component" value="Chromosome"/>
</dbReference>
<evidence type="ECO:0000313" key="2">
    <source>
        <dbReference type="EMBL" id="AFM12310.1"/>
    </source>
</evidence>
<dbReference type="HOGENOM" id="CLU_1767255_0_0_12"/>
<proteinExistence type="predicted"/>
<protein>
    <recommendedName>
        <fullName evidence="1">DUF488 domain-containing protein</fullName>
    </recommendedName>
</protein>
<dbReference type="InterPro" id="IPR054495">
    <property type="entry name" value="DUF488-N3a"/>
</dbReference>
<keyword evidence="3" id="KW-1185">Reference proteome</keyword>
<organism evidence="2 3">
    <name type="scientific">Turneriella parva (strain ATCC BAA-1111 / DSM 21527 / NCTC 11395 / H)</name>
    <name type="common">Leptospira parva</name>
    <dbReference type="NCBI Taxonomy" id="869212"/>
    <lineage>
        <taxon>Bacteria</taxon>
        <taxon>Pseudomonadati</taxon>
        <taxon>Spirochaetota</taxon>
        <taxon>Spirochaetia</taxon>
        <taxon>Leptospirales</taxon>
        <taxon>Leptospiraceae</taxon>
        <taxon>Turneriella</taxon>
    </lineage>
</organism>